<name>A0A397SZ87_9GLOM</name>
<accession>A0A397SZ87</accession>
<evidence type="ECO:0000313" key="2">
    <source>
        <dbReference type="EMBL" id="RIA91388.1"/>
    </source>
</evidence>
<dbReference type="AlphaFoldDB" id="A0A397SZ87"/>
<proteinExistence type="predicted"/>
<reference evidence="2 3" key="1">
    <citation type="submission" date="2018-06" db="EMBL/GenBank/DDBJ databases">
        <title>Comparative genomics reveals the genomic features of Rhizophagus irregularis, R. cerebriforme, R. diaphanum and Gigaspora rosea, and their symbiotic lifestyle signature.</title>
        <authorList>
            <person name="Morin E."/>
            <person name="San Clemente H."/>
            <person name="Chen E.C.H."/>
            <person name="De La Providencia I."/>
            <person name="Hainaut M."/>
            <person name="Kuo A."/>
            <person name="Kohler A."/>
            <person name="Murat C."/>
            <person name="Tang N."/>
            <person name="Roy S."/>
            <person name="Loubradou J."/>
            <person name="Henrissat B."/>
            <person name="Grigoriev I.V."/>
            <person name="Corradi N."/>
            <person name="Roux C."/>
            <person name="Martin F.M."/>
        </authorList>
    </citation>
    <scope>NUCLEOTIDE SEQUENCE [LARGE SCALE GENOMIC DNA]</scope>
    <source>
        <strain evidence="2 3">DAOM 227022</strain>
    </source>
</reference>
<evidence type="ECO:0000256" key="1">
    <source>
        <dbReference type="SAM" id="MobiDB-lite"/>
    </source>
</evidence>
<gene>
    <name evidence="2" type="ORF">C1645_119934</name>
</gene>
<dbReference type="OrthoDB" id="10643514at2759"/>
<dbReference type="Proteomes" id="UP000265703">
    <property type="component" value="Unassembled WGS sequence"/>
</dbReference>
<dbReference type="STRING" id="658196.A0A397SZ87"/>
<feature type="region of interest" description="Disordered" evidence="1">
    <location>
        <begin position="1"/>
        <end position="87"/>
    </location>
</feature>
<feature type="region of interest" description="Disordered" evidence="1">
    <location>
        <begin position="102"/>
        <end position="137"/>
    </location>
</feature>
<feature type="compositionally biased region" description="Low complexity" evidence="1">
    <location>
        <begin position="41"/>
        <end position="87"/>
    </location>
</feature>
<organism evidence="2 3">
    <name type="scientific">Glomus cerebriforme</name>
    <dbReference type="NCBI Taxonomy" id="658196"/>
    <lineage>
        <taxon>Eukaryota</taxon>
        <taxon>Fungi</taxon>
        <taxon>Fungi incertae sedis</taxon>
        <taxon>Mucoromycota</taxon>
        <taxon>Glomeromycotina</taxon>
        <taxon>Glomeromycetes</taxon>
        <taxon>Glomerales</taxon>
        <taxon>Glomeraceae</taxon>
        <taxon>Glomus</taxon>
    </lineage>
</organism>
<evidence type="ECO:0000313" key="3">
    <source>
        <dbReference type="Proteomes" id="UP000265703"/>
    </source>
</evidence>
<keyword evidence="3" id="KW-1185">Reference proteome</keyword>
<feature type="compositionally biased region" description="Low complexity" evidence="1">
    <location>
        <begin position="1"/>
        <end position="33"/>
    </location>
</feature>
<feature type="region of interest" description="Disordered" evidence="1">
    <location>
        <begin position="201"/>
        <end position="246"/>
    </location>
</feature>
<sequence>MSLQNQQLQMKGQQISQQSRPQMQQAQQGSPVPINTNVIAQQSPQHQLQQQSVQSPSQQQQSPVQSSIQQPPSSQQQQQQSLSSQMQQNITAGVGAGRGVATVRGGVKKKGANTTRKASTGGGRTKTAPFEKSNSEDSKLPQLLNQMANDYLGQAHQLGVETEEGMKMFKKYEDTMSAIQQINLNNQNNQTATTSYNLSMTQDQTSSSSTSVSSPHTVTRPIASTTTMSSSQLSMQRSQQHTQSMQQQVQYHHQNRQQIITSRPLFPPEYHNIHNLQQLVAERNRIQENLSQPNVAPNVKQDLENRLSILRALTVKFQAPPGATGLGTVPHMPPQSFINSQVVRSPNVSSPRMVSINTIGQNRGVGHLTGKLYVYFFNLIKKIMNFNNF</sequence>
<comment type="caution">
    <text evidence="2">The sequence shown here is derived from an EMBL/GenBank/DDBJ whole genome shotgun (WGS) entry which is preliminary data.</text>
</comment>
<protein>
    <submittedName>
        <fullName evidence="2">Uncharacterized protein</fullName>
    </submittedName>
</protein>
<dbReference type="EMBL" id="QKYT01000153">
    <property type="protein sequence ID" value="RIA91388.1"/>
    <property type="molecule type" value="Genomic_DNA"/>
</dbReference>